<evidence type="ECO:0000313" key="7">
    <source>
        <dbReference type="EMBL" id="PWK56552.1"/>
    </source>
</evidence>
<accession>A0A316G7F1</accession>
<feature type="region of interest" description="Disordered" evidence="6">
    <location>
        <begin position="1"/>
        <end position="123"/>
    </location>
</feature>
<dbReference type="GO" id="GO:0016020">
    <property type="term" value="C:membrane"/>
    <property type="evidence" value="ECO:0007669"/>
    <property type="project" value="UniProtKB-SubCell"/>
</dbReference>
<organism evidence="7 8">
    <name type="scientific">Silicimonas algicola</name>
    <dbReference type="NCBI Taxonomy" id="1826607"/>
    <lineage>
        <taxon>Bacteria</taxon>
        <taxon>Pseudomonadati</taxon>
        <taxon>Pseudomonadota</taxon>
        <taxon>Alphaproteobacteria</taxon>
        <taxon>Rhodobacterales</taxon>
        <taxon>Paracoccaceae</taxon>
    </lineage>
</organism>
<evidence type="ECO:0000256" key="1">
    <source>
        <dbReference type="ARBA" id="ARBA00004370"/>
    </source>
</evidence>
<feature type="compositionally biased region" description="Basic and acidic residues" evidence="6">
    <location>
        <begin position="22"/>
        <end position="33"/>
    </location>
</feature>
<evidence type="ECO:0000256" key="2">
    <source>
        <dbReference type="ARBA" id="ARBA00022692"/>
    </source>
</evidence>
<dbReference type="Proteomes" id="UP000245390">
    <property type="component" value="Unassembled WGS sequence"/>
</dbReference>
<proteinExistence type="predicted"/>
<reference evidence="7 8" key="1">
    <citation type="submission" date="2018-05" db="EMBL/GenBank/DDBJ databases">
        <title>Genomic Encyclopedia of Type Strains, Phase IV (KMG-IV): sequencing the most valuable type-strain genomes for metagenomic binning, comparative biology and taxonomic classification.</title>
        <authorList>
            <person name="Goeker M."/>
        </authorList>
    </citation>
    <scope>NUCLEOTIDE SEQUENCE [LARGE SCALE GENOMIC DNA]</scope>
    <source>
        <strain evidence="7 8">DSM 103371</strain>
    </source>
</reference>
<sequence>MSARALPRKRKVSAVARRPKTPRTEDATEKVTEGDAIATPETSTDEPAETVEISGPSDAPFVMHEEPDRTLEEAPSDQEVPSDSVAPSETVDADPVASGATSEDVPPEPDPVTTPLAVSTPPQPVQVQRGPGFVPLVLGGLVAGAIGYGVASYLPPAEPLVDGDLTARLEANESGLASLSERVDTLPEPQVTDLSDIDARVGEIEARLIEAAGDDSTDALDGRLTSLEDALAGLENRLAALEETVAQNTGPGALEGAAEDQLADFRAELDALAADAEARIEEANSRASQIEADAADAAARAERQAALSQLRTAVEGGAPFADALSQFADAPEPLTSAAETGVPTLTQLQQTFPEAARDALAAVQTVPQDASAGDRFVAFLKRQTNARSLAPKQGDDPDAVLSRAEAALNEGRLADTLTVLDALPPEVQEAMNDWLTQARARTGALAALDDLSAMTN</sequence>
<dbReference type="Gene3D" id="1.10.287.1490">
    <property type="match status" value="1"/>
</dbReference>
<keyword evidence="5" id="KW-0175">Coiled coil</keyword>
<gene>
    <name evidence="7" type="ORF">C8D95_104224</name>
</gene>
<dbReference type="AlphaFoldDB" id="A0A316G7F1"/>
<dbReference type="EMBL" id="QGGV01000004">
    <property type="protein sequence ID" value="PWK56552.1"/>
    <property type="molecule type" value="Genomic_DNA"/>
</dbReference>
<name>A0A316G7F1_9RHOB</name>
<evidence type="ECO:0000256" key="4">
    <source>
        <dbReference type="ARBA" id="ARBA00023136"/>
    </source>
</evidence>
<keyword evidence="2" id="KW-0812">Transmembrane</keyword>
<feature type="compositionally biased region" description="Basic and acidic residues" evidence="6">
    <location>
        <begin position="63"/>
        <end position="72"/>
    </location>
</feature>
<feature type="coiled-coil region" evidence="5">
    <location>
        <begin position="217"/>
        <end position="300"/>
    </location>
</feature>
<evidence type="ECO:0000256" key="5">
    <source>
        <dbReference type="SAM" id="Coils"/>
    </source>
</evidence>
<protein>
    <submittedName>
        <fullName evidence="7">Inner membrane protein</fullName>
    </submittedName>
</protein>
<keyword evidence="4" id="KW-0472">Membrane</keyword>
<dbReference type="InterPro" id="IPR019133">
    <property type="entry name" value="MIC60"/>
</dbReference>
<dbReference type="Pfam" id="PF09731">
    <property type="entry name" value="Mitofilin"/>
    <property type="match status" value="1"/>
</dbReference>
<keyword evidence="8" id="KW-1185">Reference proteome</keyword>
<comment type="caution">
    <text evidence="7">The sequence shown here is derived from an EMBL/GenBank/DDBJ whole genome shotgun (WGS) entry which is preliminary data.</text>
</comment>
<feature type="compositionally biased region" description="Basic residues" evidence="6">
    <location>
        <begin position="1"/>
        <end position="21"/>
    </location>
</feature>
<evidence type="ECO:0000256" key="6">
    <source>
        <dbReference type="SAM" id="MobiDB-lite"/>
    </source>
</evidence>
<keyword evidence="3" id="KW-1133">Transmembrane helix</keyword>
<comment type="subcellular location">
    <subcellularLocation>
        <location evidence="1">Membrane</location>
    </subcellularLocation>
</comment>
<evidence type="ECO:0000313" key="8">
    <source>
        <dbReference type="Proteomes" id="UP000245390"/>
    </source>
</evidence>
<evidence type="ECO:0000256" key="3">
    <source>
        <dbReference type="ARBA" id="ARBA00022989"/>
    </source>
</evidence>